<gene>
    <name evidence="2" type="ORF">PCOR1329_LOCUS78992</name>
</gene>
<organism evidence="2 3">
    <name type="scientific">Prorocentrum cordatum</name>
    <dbReference type="NCBI Taxonomy" id="2364126"/>
    <lineage>
        <taxon>Eukaryota</taxon>
        <taxon>Sar</taxon>
        <taxon>Alveolata</taxon>
        <taxon>Dinophyceae</taxon>
        <taxon>Prorocentrales</taxon>
        <taxon>Prorocentraceae</taxon>
        <taxon>Prorocentrum</taxon>
    </lineage>
</organism>
<evidence type="ECO:0000313" key="2">
    <source>
        <dbReference type="EMBL" id="CAK0902348.1"/>
    </source>
</evidence>
<reference evidence="2" key="1">
    <citation type="submission" date="2023-10" db="EMBL/GenBank/DDBJ databases">
        <authorList>
            <person name="Chen Y."/>
            <person name="Shah S."/>
            <person name="Dougan E. K."/>
            <person name="Thang M."/>
            <person name="Chan C."/>
        </authorList>
    </citation>
    <scope>NUCLEOTIDE SEQUENCE [LARGE SCALE GENOMIC DNA]</scope>
</reference>
<comment type="caution">
    <text evidence="2">The sequence shown here is derived from an EMBL/GenBank/DDBJ whole genome shotgun (WGS) entry which is preliminary data.</text>
</comment>
<feature type="region of interest" description="Disordered" evidence="1">
    <location>
        <begin position="1422"/>
        <end position="1441"/>
    </location>
</feature>
<evidence type="ECO:0000256" key="1">
    <source>
        <dbReference type="SAM" id="MobiDB-lite"/>
    </source>
</evidence>
<evidence type="ECO:0000313" key="3">
    <source>
        <dbReference type="Proteomes" id="UP001189429"/>
    </source>
</evidence>
<protein>
    <submittedName>
        <fullName evidence="2">Uncharacterized protein</fullName>
    </submittedName>
</protein>
<sequence length="1516" mass="163512">MEGTSPQRAREQLELLARGLERRPSHNNRPGSAARGAWTTSNSAAPVREAIPELDSMPGSSEARLRSKLAVLAGPDVPRRRATLEGGARPASAASLHRRVSAPPLAAAPALPPAAVAAPAPQLVMRAAPPLLAEGAGGDAETRLSPLPERAALRVSDDLRQQGRAPVPEAARASREASGLSLDGLGDEIRAVHAELRAVRVSVAELARAQAAAAAGGPSTLARVEEANRRLAEDFSAMSRQITQELSPVLEAGPQQAADLSLVLQGVRAQAGVLQEVRVRVCEEPPGALAGSASSDVAPVLEALRAQAGLLQEVLQSVADLSGFTKQLREGQASLDLSPVLEAVRAQAGVLKEVRQSLSENPAGASDSRDIREALAGLSDIVQQLREDKAAADLSQVLQEVRSVKQLQEGQPSVDLSPVLDAVRAQAGVLQEAYQRLSEKPADASNAPGIREAVEGVSEIVKQLRDGQAAVDLSPVLEEVRSLKQLREGQASLDLSPVLEAVRAQAGVLQEVQQSLSEKPAGALDAPDIREAVAGLSEILNQLREGQSAVDLSLVLEEVRSLKQLREGQPSLDLSPVLEAMQAQTGVIQEVRQRLSEKPAGASHEPDFREAFAGLSGIVKQLREDKAAVDLSPVLEEVRSLKQLRDGQAAVDLSPVLEEVRSLKQLREGQASLDLSPVLEAVRAQTGVLQEVQQSLSEKPAGAPDAPDIREAVAGLSEILNQLREGQSAVDLSLVLEEVRSLKQLREGQPSLDLSPVLEAMQAQTGVIQEVRQRLSEKPAQAGVLQEVRQRLSEKPAGASVEPEFREAVKIVKQGVSELVNQLREGKSAVDLSPVLEEVRSLMQLREDKWAVDLSSALEEVRSLKQSREGQPCLDVSPVMEAVQSQAGVLHEVHRWLSERQAGASVEPEFREAVKLVKQGLSEIVNQLREGQSAVDLTPVLEEVRSLKQLREGQSSLDLSPVLEAVQALAGSLQQVHQRLSEKPAGASVEPEFREAVKIVKQGVSELVNQLREGKSAVDLSPVLEEVRSLMQLREDTWAVDLSSALEEVRSLKQSREGQPCLDVTPVMEAVQSQAGVLHEVHRWLSERQAGASVEPEFREAVKLVKQGLSEIVNQLREGQSAVDLTPVLEEVRSLKQLREGQSSLDLSPVLEAVHRWLSERQAGASVEPEFREAVKLVKQGLSEIVNQLREGQSAVDLTPVLEEVRSLKQLREGQSSLDLSPVLEAVQAQAGVLQEVRQRLSEKPAGASVEPEFREAVKIVKQGVSELVNQLREGKSAVDLSPVLEEVRSLKQLRESQPSSDLSPVLEAMQAQASVLQQVYQRLSEKPAGASHEPTTREAVADLSEIVKQLRDSQSSVDMSQVLEEVRLLKQVRENQPTLDLSPVLETMQAQAGVLREIHKRLTEKPSGLSDERMIPEAAADLSEVPEPLADSKESSRRSPIATTVDLSPILAAMRVQADGLQQVQSKVRDLIIIIIAHVANIINTISIINNNMIVNLTNISFIIINTSIGINDPR</sequence>
<proteinExistence type="predicted"/>
<accession>A0ABN9XQW9</accession>
<feature type="region of interest" description="Disordered" evidence="1">
    <location>
        <begin position="1"/>
        <end position="62"/>
    </location>
</feature>
<dbReference type="EMBL" id="CAUYUJ010021059">
    <property type="protein sequence ID" value="CAK0902348.1"/>
    <property type="molecule type" value="Genomic_DNA"/>
</dbReference>
<keyword evidence="3" id="KW-1185">Reference proteome</keyword>
<feature type="region of interest" description="Disordered" evidence="1">
    <location>
        <begin position="78"/>
        <end position="98"/>
    </location>
</feature>
<dbReference type="Proteomes" id="UP001189429">
    <property type="component" value="Unassembled WGS sequence"/>
</dbReference>
<name>A0ABN9XQW9_9DINO</name>
<feature type="compositionally biased region" description="Basic and acidic residues" evidence="1">
    <location>
        <begin position="8"/>
        <end position="24"/>
    </location>
</feature>
<feature type="region of interest" description="Disordered" evidence="1">
    <location>
        <begin position="159"/>
        <end position="179"/>
    </location>
</feature>